<dbReference type="GO" id="GO:0043625">
    <property type="term" value="C:delta DNA polymerase complex"/>
    <property type="evidence" value="ECO:0007669"/>
    <property type="project" value="TreeGrafter"/>
</dbReference>
<dbReference type="GO" id="GO:0003887">
    <property type="term" value="F:DNA-directed DNA polymerase activity"/>
    <property type="evidence" value="ECO:0007669"/>
    <property type="project" value="TreeGrafter"/>
</dbReference>
<proteinExistence type="predicted"/>
<reference evidence="2 3" key="1">
    <citation type="journal article" date="2008" name="Nature">
        <title>The genome of Laccaria bicolor provides insights into mycorrhizal symbiosis.</title>
        <authorList>
            <person name="Martin F."/>
            <person name="Aerts A."/>
            <person name="Ahren D."/>
            <person name="Brun A."/>
            <person name="Danchin E.G.J."/>
            <person name="Duchaussoy F."/>
            <person name="Gibon J."/>
            <person name="Kohler A."/>
            <person name="Lindquist E."/>
            <person name="Pereda V."/>
            <person name="Salamov A."/>
            <person name="Shapiro H.J."/>
            <person name="Wuyts J."/>
            <person name="Blaudez D."/>
            <person name="Buee M."/>
            <person name="Brokstein P."/>
            <person name="Canbaeck B."/>
            <person name="Cohen D."/>
            <person name="Courty P.E."/>
            <person name="Coutinho P.M."/>
            <person name="Delaruelle C."/>
            <person name="Detter J.C."/>
            <person name="Deveau A."/>
            <person name="DiFazio S."/>
            <person name="Duplessis S."/>
            <person name="Fraissinet-Tachet L."/>
            <person name="Lucic E."/>
            <person name="Frey-Klett P."/>
            <person name="Fourrey C."/>
            <person name="Feussner I."/>
            <person name="Gay G."/>
            <person name="Grimwood J."/>
            <person name="Hoegger P.J."/>
            <person name="Jain P."/>
            <person name="Kilaru S."/>
            <person name="Labbe J."/>
            <person name="Lin Y.C."/>
            <person name="Legue V."/>
            <person name="Le Tacon F."/>
            <person name="Marmeisse R."/>
            <person name="Melayah D."/>
            <person name="Montanini B."/>
            <person name="Muratet M."/>
            <person name="Nehls U."/>
            <person name="Niculita-Hirzel H."/>
            <person name="Oudot-Le Secq M.P."/>
            <person name="Peter M."/>
            <person name="Quesneville H."/>
            <person name="Rajashekar B."/>
            <person name="Reich M."/>
            <person name="Rouhier N."/>
            <person name="Schmutz J."/>
            <person name="Yin T."/>
            <person name="Chalot M."/>
            <person name="Henrissat B."/>
            <person name="Kuees U."/>
            <person name="Lucas S."/>
            <person name="Van de Peer Y."/>
            <person name="Podila G.K."/>
            <person name="Polle A."/>
            <person name="Pukkila P.J."/>
            <person name="Richardson P.M."/>
            <person name="Rouze P."/>
            <person name="Sanders I.R."/>
            <person name="Stajich J.E."/>
            <person name="Tunlid A."/>
            <person name="Tuskan G."/>
            <person name="Grigoriev I.V."/>
        </authorList>
    </citation>
    <scope>NUCLEOTIDE SEQUENCE [LARGE SCALE GENOMIC DNA]</scope>
    <source>
        <strain evidence="3">S238N-H82 / ATCC MYA-4686</strain>
    </source>
</reference>
<organism evidence="3">
    <name type="scientific">Laccaria bicolor (strain S238N-H82 / ATCC MYA-4686)</name>
    <name type="common">Bicoloured deceiver</name>
    <name type="synonym">Laccaria laccata var. bicolor</name>
    <dbReference type="NCBI Taxonomy" id="486041"/>
    <lineage>
        <taxon>Eukaryota</taxon>
        <taxon>Fungi</taxon>
        <taxon>Dikarya</taxon>
        <taxon>Basidiomycota</taxon>
        <taxon>Agaricomycotina</taxon>
        <taxon>Agaricomycetes</taxon>
        <taxon>Agaricomycetidae</taxon>
        <taxon>Agaricales</taxon>
        <taxon>Agaricineae</taxon>
        <taxon>Hydnangiaceae</taxon>
        <taxon>Laccaria</taxon>
    </lineage>
</organism>
<feature type="compositionally biased region" description="Low complexity" evidence="1">
    <location>
        <begin position="18"/>
        <end position="32"/>
    </location>
</feature>
<evidence type="ECO:0000313" key="2">
    <source>
        <dbReference type="EMBL" id="EDR14510.1"/>
    </source>
</evidence>
<dbReference type="FunCoup" id="B0CTL0">
    <property type="interactions" value="80"/>
</dbReference>
<feature type="region of interest" description="Disordered" evidence="1">
    <location>
        <begin position="1"/>
        <end position="131"/>
    </location>
</feature>
<dbReference type="GO" id="GO:0006261">
    <property type="term" value="P:DNA-templated DNA replication"/>
    <property type="evidence" value="ECO:0007669"/>
    <property type="project" value="TreeGrafter"/>
</dbReference>
<protein>
    <submittedName>
        <fullName evidence="2">Predicted protein</fullName>
    </submittedName>
</protein>
<dbReference type="InterPro" id="IPR007218">
    <property type="entry name" value="DNA_pol_delta_4"/>
</dbReference>
<name>B0CTL0_LACBS</name>
<dbReference type="GeneID" id="6070389"/>
<dbReference type="GO" id="GO:0000731">
    <property type="term" value="P:DNA synthesis involved in DNA repair"/>
    <property type="evidence" value="ECO:0007669"/>
    <property type="project" value="InterPro"/>
</dbReference>
<dbReference type="EMBL" id="DS547092">
    <property type="protein sequence ID" value="EDR14510.1"/>
    <property type="molecule type" value="Genomic_DNA"/>
</dbReference>
<feature type="compositionally biased region" description="Basic and acidic residues" evidence="1">
    <location>
        <begin position="117"/>
        <end position="131"/>
    </location>
</feature>
<dbReference type="Proteomes" id="UP000001194">
    <property type="component" value="Unassembled WGS sequence"/>
</dbReference>
<sequence length="222" mass="24260">MAPAKKTTSLRQGTLSFASSKPTAATTSAKLKNTNSVTVAAPTSSKKRAVESSSEDSDEIESSSTSPPPAKAEGKVHTSAQKSTRQTSKSSAETRAEPVPTSVFKSKDATENSRAGKAVEEASRPELNPKDRKYNKHYTLVRDKMGHMLPIHGEGQTKIHEILRVFDLSDQYGPCVGVTRIERWERASMLGLNPPQEVYDILSTKQGATESQYIENVFYDQV</sequence>
<feature type="compositionally biased region" description="Polar residues" evidence="1">
    <location>
        <begin position="78"/>
        <end position="93"/>
    </location>
</feature>
<gene>
    <name evidence="2" type="ORF">LACBIDRAFT_305169</name>
</gene>
<accession>B0CTL0</accession>
<feature type="compositionally biased region" description="Polar residues" evidence="1">
    <location>
        <begin position="33"/>
        <end position="44"/>
    </location>
</feature>
<dbReference type="HOGENOM" id="CLU_077732_1_0_1"/>
<dbReference type="RefSeq" id="XP_001875069.1">
    <property type="nucleotide sequence ID" value="XM_001875034.1"/>
</dbReference>
<evidence type="ECO:0000256" key="1">
    <source>
        <dbReference type="SAM" id="MobiDB-lite"/>
    </source>
</evidence>
<dbReference type="PANTHER" id="PTHR14303:SF0">
    <property type="entry name" value="DNA POLYMERASE DELTA SUBUNIT 4"/>
    <property type="match status" value="1"/>
</dbReference>
<dbReference type="Pfam" id="PF04081">
    <property type="entry name" value="DNA_pol_delta_4"/>
    <property type="match status" value="1"/>
</dbReference>
<keyword evidence="3" id="KW-1185">Reference proteome</keyword>
<dbReference type="InParanoid" id="B0CTL0"/>
<dbReference type="OrthoDB" id="337486at2759"/>
<dbReference type="KEGG" id="lbc:LACBIDRAFT_305169"/>
<feature type="compositionally biased region" description="Polar residues" evidence="1">
    <location>
        <begin position="1"/>
        <end position="17"/>
    </location>
</feature>
<dbReference type="PANTHER" id="PTHR14303">
    <property type="entry name" value="DNA POLYMERASE DELTA SUBUNIT 4"/>
    <property type="match status" value="1"/>
</dbReference>
<dbReference type="AlphaFoldDB" id="B0CTL0"/>
<evidence type="ECO:0000313" key="3">
    <source>
        <dbReference type="Proteomes" id="UP000001194"/>
    </source>
</evidence>
<dbReference type="STRING" id="486041.B0CTL0"/>